<dbReference type="Proteomes" id="UP000191135">
    <property type="component" value="Chromosome"/>
</dbReference>
<dbReference type="SUPFAM" id="SSF54637">
    <property type="entry name" value="Thioesterase/thiol ester dehydrase-isomerase"/>
    <property type="match status" value="1"/>
</dbReference>
<dbReference type="OrthoDB" id="5522043at2"/>
<reference evidence="2 3" key="1">
    <citation type="submission" date="2017-03" db="EMBL/GenBank/DDBJ databases">
        <title>Foreign affairs: Plasmid Transfer between Roseobacters and Rhizobia.</title>
        <authorList>
            <person name="Bartling P."/>
            <person name="Bunk B."/>
            <person name="Overmann J."/>
            <person name="Brinkmann H."/>
            <person name="Petersen J."/>
        </authorList>
    </citation>
    <scope>NUCLEOTIDE SEQUENCE [LARGE SCALE GENOMIC DNA]</scope>
    <source>
        <strain evidence="2 3">MACL11</strain>
    </source>
</reference>
<sequence>MTGWHFRRDALGREVGPYSWTIEACRIAALCEAIGESSEIHFDEEAARRAGYAGIVAPPTFAHVIDEETARQAREQGNPTVLDLIGADLRHIVHGSETYDLFAPMLSGDTVTIRHRIDGFELKKGGALDLARVTSRIGHPERGLLTTLSRIYIHVRPEGAA</sequence>
<evidence type="ECO:0000259" key="1">
    <source>
        <dbReference type="Pfam" id="PF13452"/>
    </source>
</evidence>
<dbReference type="EMBL" id="CP020330">
    <property type="protein sequence ID" value="AQZ49908.1"/>
    <property type="molecule type" value="Genomic_DNA"/>
</dbReference>
<proteinExistence type="predicted"/>
<dbReference type="CDD" id="cd03441">
    <property type="entry name" value="R_hydratase_like"/>
    <property type="match status" value="1"/>
</dbReference>
<feature type="domain" description="FAS1-like dehydratase" evidence="1">
    <location>
        <begin position="11"/>
        <end position="137"/>
    </location>
</feature>
<evidence type="ECO:0000313" key="2">
    <source>
        <dbReference type="EMBL" id="AQZ49908.1"/>
    </source>
</evidence>
<dbReference type="Gene3D" id="3.10.129.10">
    <property type="entry name" value="Hotdog Thioesterase"/>
    <property type="match status" value="1"/>
</dbReference>
<dbReference type="STRING" id="1122214.Mame_00525"/>
<dbReference type="Pfam" id="PF13452">
    <property type="entry name" value="FAS1_DH_region"/>
    <property type="match status" value="1"/>
</dbReference>
<dbReference type="InterPro" id="IPR029069">
    <property type="entry name" value="HotDog_dom_sf"/>
</dbReference>
<dbReference type="InterPro" id="IPR039569">
    <property type="entry name" value="FAS1-like_DH_region"/>
</dbReference>
<dbReference type="AlphaFoldDB" id="A0A1U9YWT9"/>
<dbReference type="eggNOG" id="COG2030">
    <property type="taxonomic scope" value="Bacteria"/>
</dbReference>
<gene>
    <name evidence="2" type="ORF">Mame_00525</name>
</gene>
<accession>A0A1U9YWT9</accession>
<name>A0A1U9YWT9_9HYPH</name>
<evidence type="ECO:0000313" key="3">
    <source>
        <dbReference type="Proteomes" id="UP000191135"/>
    </source>
</evidence>
<dbReference type="KEGG" id="mmed:Mame_00525"/>
<keyword evidence="3" id="KW-1185">Reference proteome</keyword>
<dbReference type="RefSeq" id="WP_018066275.1">
    <property type="nucleotide sequence ID" value="NZ_AQWH01000021.1"/>
</dbReference>
<protein>
    <recommendedName>
        <fullName evidence="1">FAS1-like dehydratase domain-containing protein</fullName>
    </recommendedName>
</protein>
<organism evidence="2 3">
    <name type="scientific">Martelella mediterranea DSM 17316</name>
    <dbReference type="NCBI Taxonomy" id="1122214"/>
    <lineage>
        <taxon>Bacteria</taxon>
        <taxon>Pseudomonadati</taxon>
        <taxon>Pseudomonadota</taxon>
        <taxon>Alphaproteobacteria</taxon>
        <taxon>Hyphomicrobiales</taxon>
        <taxon>Aurantimonadaceae</taxon>
        <taxon>Martelella</taxon>
    </lineage>
</organism>